<gene>
    <name evidence="2" type="ORF">H5410_006208</name>
</gene>
<reference evidence="2 3" key="1">
    <citation type="submission" date="2020-09" db="EMBL/GenBank/DDBJ databases">
        <title>De no assembly of potato wild relative species, Solanum commersonii.</title>
        <authorList>
            <person name="Cho K."/>
        </authorList>
    </citation>
    <scope>NUCLEOTIDE SEQUENCE [LARGE SCALE GENOMIC DNA]</scope>
    <source>
        <strain evidence="2">LZ3.2</strain>
        <tissue evidence="2">Leaf</tissue>
    </source>
</reference>
<keyword evidence="3" id="KW-1185">Reference proteome</keyword>
<dbReference type="OrthoDB" id="654134at2759"/>
<organism evidence="2 3">
    <name type="scientific">Solanum commersonii</name>
    <name type="common">Commerson's wild potato</name>
    <name type="synonym">Commerson's nightshade</name>
    <dbReference type="NCBI Taxonomy" id="4109"/>
    <lineage>
        <taxon>Eukaryota</taxon>
        <taxon>Viridiplantae</taxon>
        <taxon>Streptophyta</taxon>
        <taxon>Embryophyta</taxon>
        <taxon>Tracheophyta</taxon>
        <taxon>Spermatophyta</taxon>
        <taxon>Magnoliopsida</taxon>
        <taxon>eudicotyledons</taxon>
        <taxon>Gunneridae</taxon>
        <taxon>Pentapetalae</taxon>
        <taxon>asterids</taxon>
        <taxon>lamiids</taxon>
        <taxon>Solanales</taxon>
        <taxon>Solanaceae</taxon>
        <taxon>Solanoideae</taxon>
        <taxon>Solaneae</taxon>
        <taxon>Solanum</taxon>
    </lineage>
</organism>
<accession>A0A9J6A8J3</accession>
<evidence type="ECO:0000259" key="1">
    <source>
        <dbReference type="PROSITE" id="PS51277"/>
    </source>
</evidence>
<dbReference type="PROSITE" id="PS51277">
    <property type="entry name" value="BURP"/>
    <property type="match status" value="1"/>
</dbReference>
<name>A0A9J6A8J3_SOLCO</name>
<proteinExistence type="predicted"/>
<dbReference type="InterPro" id="IPR044816">
    <property type="entry name" value="BURP"/>
</dbReference>
<evidence type="ECO:0000313" key="3">
    <source>
        <dbReference type="Proteomes" id="UP000824120"/>
    </source>
</evidence>
<sequence length="137" mass="15628">MVTSILDCGLGIDHAATEKEIRELKDDDNNYLYKPYFFENNLKKGNIISFPSFNDKNDAPFLPHQSIIPFSSKILHHFSIDSKSKDAETIHICEEPDHQKEKKFCATSLESMVDFMLSELRTNNIQAITTEVQGESS</sequence>
<dbReference type="EMBL" id="JACXVP010000002">
    <property type="protein sequence ID" value="KAG5620990.1"/>
    <property type="molecule type" value="Genomic_DNA"/>
</dbReference>
<evidence type="ECO:0000313" key="2">
    <source>
        <dbReference type="EMBL" id="KAG5620990.1"/>
    </source>
</evidence>
<dbReference type="Pfam" id="PF03181">
    <property type="entry name" value="BURP"/>
    <property type="match status" value="1"/>
</dbReference>
<dbReference type="InterPro" id="IPR004873">
    <property type="entry name" value="BURP_dom"/>
</dbReference>
<protein>
    <recommendedName>
        <fullName evidence="1">BURP domain-containing protein</fullName>
    </recommendedName>
</protein>
<dbReference type="AlphaFoldDB" id="A0A9J6A8J3"/>
<dbReference type="PANTHER" id="PTHR31236:SF26">
    <property type="entry name" value="BURP DOMAIN PROTEIN RD22-LIKE"/>
    <property type="match status" value="1"/>
</dbReference>
<dbReference type="PANTHER" id="PTHR31236">
    <property type="entry name" value="BURP DOMAIN PROTEIN USPL1-LIKE"/>
    <property type="match status" value="1"/>
</dbReference>
<dbReference type="Proteomes" id="UP000824120">
    <property type="component" value="Chromosome 2"/>
</dbReference>
<comment type="caution">
    <text evidence="2">The sequence shown here is derived from an EMBL/GenBank/DDBJ whole genome shotgun (WGS) entry which is preliminary data.</text>
</comment>
<feature type="domain" description="BURP" evidence="1">
    <location>
        <begin position="36"/>
        <end position="137"/>
    </location>
</feature>